<keyword evidence="1" id="KW-0540">Nuclease</keyword>
<dbReference type="GO" id="GO:0005634">
    <property type="term" value="C:nucleus"/>
    <property type="evidence" value="ECO:0007669"/>
    <property type="project" value="TreeGrafter"/>
</dbReference>
<reference evidence="5" key="1">
    <citation type="submission" date="2021-02" db="EMBL/GenBank/DDBJ databases">
        <authorList>
            <person name="Dougan E. K."/>
            <person name="Rhodes N."/>
            <person name="Thang M."/>
            <person name="Chan C."/>
        </authorList>
    </citation>
    <scope>NUCLEOTIDE SEQUENCE</scope>
</reference>
<name>A0A812YFD0_9DINO</name>
<proteinExistence type="predicted"/>
<dbReference type="SUPFAM" id="SSF53098">
    <property type="entry name" value="Ribonuclease H-like"/>
    <property type="match status" value="1"/>
</dbReference>
<dbReference type="InterPro" id="IPR051132">
    <property type="entry name" value="3-5_Exonuclease_domain"/>
</dbReference>
<gene>
    <name evidence="5" type="primary">Wrn</name>
    <name evidence="5" type="ORF">SNEC2469_LOCUS22697</name>
</gene>
<evidence type="ECO:0000313" key="6">
    <source>
        <dbReference type="Proteomes" id="UP000601435"/>
    </source>
</evidence>
<evidence type="ECO:0000256" key="2">
    <source>
        <dbReference type="ARBA" id="ARBA00022801"/>
    </source>
</evidence>
<dbReference type="PANTHER" id="PTHR13620:SF104">
    <property type="entry name" value="EXONUCLEASE 3'-5' DOMAIN-CONTAINING PROTEIN 2"/>
    <property type="match status" value="1"/>
</dbReference>
<organism evidence="5 6">
    <name type="scientific">Symbiodinium necroappetens</name>
    <dbReference type="NCBI Taxonomy" id="1628268"/>
    <lineage>
        <taxon>Eukaryota</taxon>
        <taxon>Sar</taxon>
        <taxon>Alveolata</taxon>
        <taxon>Dinophyceae</taxon>
        <taxon>Suessiales</taxon>
        <taxon>Symbiodiniaceae</taxon>
        <taxon>Symbiodinium</taxon>
    </lineage>
</organism>
<dbReference type="OrthoDB" id="1920326at2759"/>
<keyword evidence="2" id="KW-0378">Hydrolase</keyword>
<accession>A0A812YFD0</accession>
<dbReference type="GO" id="GO:0008408">
    <property type="term" value="F:3'-5' exonuclease activity"/>
    <property type="evidence" value="ECO:0007669"/>
    <property type="project" value="InterPro"/>
</dbReference>
<evidence type="ECO:0000256" key="3">
    <source>
        <dbReference type="SAM" id="MobiDB-lite"/>
    </source>
</evidence>
<dbReference type="Proteomes" id="UP000601435">
    <property type="component" value="Unassembled WGS sequence"/>
</dbReference>
<dbReference type="InterPro" id="IPR002562">
    <property type="entry name" value="3'-5'_exonuclease_dom"/>
</dbReference>
<dbReference type="SMART" id="SM00474">
    <property type="entry name" value="35EXOc"/>
    <property type="match status" value="1"/>
</dbReference>
<dbReference type="EMBL" id="CAJNJA010041520">
    <property type="protein sequence ID" value="CAE7775751.1"/>
    <property type="molecule type" value="Genomic_DNA"/>
</dbReference>
<feature type="domain" description="3'-5' exonuclease" evidence="4">
    <location>
        <begin position="24"/>
        <end position="206"/>
    </location>
</feature>
<dbReference type="AlphaFoldDB" id="A0A812YFD0"/>
<dbReference type="PANTHER" id="PTHR13620">
    <property type="entry name" value="3-5 EXONUCLEASE"/>
    <property type="match status" value="1"/>
</dbReference>
<keyword evidence="6" id="KW-1185">Reference proteome</keyword>
<dbReference type="Pfam" id="PF01612">
    <property type="entry name" value="DNA_pol_A_exo1"/>
    <property type="match status" value="1"/>
</dbReference>
<dbReference type="GO" id="GO:0003676">
    <property type="term" value="F:nucleic acid binding"/>
    <property type="evidence" value="ECO:0007669"/>
    <property type="project" value="InterPro"/>
</dbReference>
<dbReference type="Gene3D" id="3.30.420.10">
    <property type="entry name" value="Ribonuclease H-like superfamily/Ribonuclease H"/>
    <property type="match status" value="1"/>
</dbReference>
<sequence length="447" mass="48961">MDAQAVQPSSNVAFHKGERVLLDRASAGQPKQLENMKRKFQSALESSERLVGLDMEWKPDRCTQRRNDVALIQLALGGSVWLVRTCEIDLPDFVRQLLMDSSVVKVVAGFDSSDRDKLQRSFGIEVPTNPEQAGFVDISLLARECGFAGSGVKKLCDRYGLPIEKNQKVSCSNWAAARLTEDQLQYACDDAFFTLLLGGRLLQEEKVSPSRLRARARAACDLVLPVASLSVGTKDMAERHAEVRAFLEELHGAISRACAAQGVLKIPVAKVGQLRDKVGMPFAQRASLLLVSLGVRFLKEQCQLFGISSFSKQDFIWARSAAERAPFTDEEKSLEWASSPEQSLQTWLSLQPRMAKQELVGRLGLLARALGAEESAKTLAALAVRKQACEFSASVADSPGPPWRGQDARSAAGLRPSGNSKIVECRSRPQRKKSGNQAVVARGIPKQ</sequence>
<evidence type="ECO:0000313" key="5">
    <source>
        <dbReference type="EMBL" id="CAE7775751.1"/>
    </source>
</evidence>
<dbReference type="CDD" id="cd06141">
    <property type="entry name" value="WRN_exo"/>
    <property type="match status" value="1"/>
</dbReference>
<dbReference type="InterPro" id="IPR012337">
    <property type="entry name" value="RNaseH-like_sf"/>
</dbReference>
<comment type="caution">
    <text evidence="5">The sequence shown here is derived from an EMBL/GenBank/DDBJ whole genome shotgun (WGS) entry which is preliminary data.</text>
</comment>
<feature type="region of interest" description="Disordered" evidence="3">
    <location>
        <begin position="394"/>
        <end position="447"/>
    </location>
</feature>
<dbReference type="InterPro" id="IPR036397">
    <property type="entry name" value="RNaseH_sf"/>
</dbReference>
<dbReference type="GO" id="GO:0006139">
    <property type="term" value="P:nucleobase-containing compound metabolic process"/>
    <property type="evidence" value="ECO:0007669"/>
    <property type="project" value="InterPro"/>
</dbReference>
<protein>
    <submittedName>
        <fullName evidence="5">Wrn protein</fullName>
    </submittedName>
</protein>
<evidence type="ECO:0000256" key="1">
    <source>
        <dbReference type="ARBA" id="ARBA00022722"/>
    </source>
</evidence>
<evidence type="ECO:0000259" key="4">
    <source>
        <dbReference type="SMART" id="SM00474"/>
    </source>
</evidence>
<dbReference type="GO" id="GO:0005737">
    <property type="term" value="C:cytoplasm"/>
    <property type="evidence" value="ECO:0007669"/>
    <property type="project" value="TreeGrafter"/>
</dbReference>